<dbReference type="InterPro" id="IPR050712">
    <property type="entry name" value="NAD(P)H-dep_reductase"/>
</dbReference>
<dbReference type="GO" id="GO:0016491">
    <property type="term" value="F:oxidoreductase activity"/>
    <property type="evidence" value="ECO:0007669"/>
    <property type="project" value="UniProtKB-KW"/>
</dbReference>
<dbReference type="GO" id="GO:0010181">
    <property type="term" value="F:FMN binding"/>
    <property type="evidence" value="ECO:0007669"/>
    <property type="project" value="TreeGrafter"/>
</dbReference>
<dbReference type="EC" id="1.7.-.-" evidence="4"/>
<dbReference type="RefSeq" id="WP_036765558.1">
    <property type="nucleotide sequence ID" value="NZ_PYOG01000003.1"/>
</dbReference>
<dbReference type="InterPro" id="IPR029039">
    <property type="entry name" value="Flavoprotein-like_sf"/>
</dbReference>
<dbReference type="EMBL" id="UATL01000005">
    <property type="protein sequence ID" value="SPY44661.1"/>
    <property type="molecule type" value="Genomic_DNA"/>
</dbReference>
<proteinExistence type="predicted"/>
<evidence type="ECO:0000313" key="5">
    <source>
        <dbReference type="Proteomes" id="UP000251647"/>
    </source>
</evidence>
<dbReference type="PANTHER" id="PTHR30543:SF21">
    <property type="entry name" value="NAD(P)H-DEPENDENT FMN REDUCTASE LOT6"/>
    <property type="match status" value="1"/>
</dbReference>
<dbReference type="OrthoDB" id="5767802at2"/>
<accession>A0A2T3QN33</accession>
<comment type="cofactor">
    <cofactor evidence="1">
        <name>FMN</name>
        <dbReference type="ChEBI" id="CHEBI:58210"/>
    </cofactor>
</comment>
<evidence type="ECO:0000256" key="1">
    <source>
        <dbReference type="ARBA" id="ARBA00001917"/>
    </source>
</evidence>
<gene>
    <name evidence="4" type="primary">azr</name>
    <name evidence="4" type="ORF">NCTC11647_03611</name>
</gene>
<dbReference type="InterPro" id="IPR005025">
    <property type="entry name" value="FMN_Rdtase-like_dom"/>
</dbReference>
<keyword evidence="2" id="KW-0285">Flavoprotein</keyword>
<name>A0A2T3QN33_PHODM</name>
<sequence>MKILAFGATNSRNSINQQFARYTASLVPNAEVEVLDLNDYELPIFSFEREEQLGQPELAQKFYKKLGEADAIIISFAEHNGSYSVAYKNTFDWVSRINQKVFQEKPMLLLATSPGPGGAANVLAGAVGSAPYFAGDVKASVSLPSFYDNFDMATGKVTNAEIDTKLKEAVEELVK</sequence>
<dbReference type="Pfam" id="PF03358">
    <property type="entry name" value="FMN_red"/>
    <property type="match status" value="1"/>
</dbReference>
<protein>
    <submittedName>
        <fullName evidence="4">FMN-dependent NADPH-azoreductase</fullName>
        <ecNumber evidence="4">1.7.-.-</ecNumber>
    </submittedName>
</protein>
<keyword evidence="2" id="KW-0288">FMN</keyword>
<dbReference type="PANTHER" id="PTHR30543">
    <property type="entry name" value="CHROMATE REDUCTASE"/>
    <property type="match status" value="1"/>
</dbReference>
<dbReference type="AlphaFoldDB" id="A0A2T3QN33"/>
<reference evidence="4 5" key="1">
    <citation type="submission" date="2018-06" db="EMBL/GenBank/DDBJ databases">
        <authorList>
            <consortium name="Pathogen Informatics"/>
            <person name="Doyle S."/>
        </authorList>
    </citation>
    <scope>NUCLEOTIDE SEQUENCE [LARGE SCALE GENOMIC DNA]</scope>
    <source>
        <strain evidence="4 5">NCTC11647</strain>
    </source>
</reference>
<feature type="domain" description="NADPH-dependent FMN reductase-like" evidence="3">
    <location>
        <begin position="1"/>
        <end position="124"/>
    </location>
</feature>
<organism evidence="4 5">
    <name type="scientific">Photobacterium damselae</name>
    <dbReference type="NCBI Taxonomy" id="38293"/>
    <lineage>
        <taxon>Bacteria</taxon>
        <taxon>Pseudomonadati</taxon>
        <taxon>Pseudomonadota</taxon>
        <taxon>Gammaproteobacteria</taxon>
        <taxon>Vibrionales</taxon>
        <taxon>Vibrionaceae</taxon>
        <taxon>Photobacterium</taxon>
    </lineage>
</organism>
<evidence type="ECO:0000256" key="2">
    <source>
        <dbReference type="ARBA" id="ARBA00022643"/>
    </source>
</evidence>
<dbReference type="Gene3D" id="3.40.50.360">
    <property type="match status" value="1"/>
</dbReference>
<evidence type="ECO:0000313" key="4">
    <source>
        <dbReference type="EMBL" id="SPY44661.1"/>
    </source>
</evidence>
<dbReference type="GO" id="GO:0005829">
    <property type="term" value="C:cytosol"/>
    <property type="evidence" value="ECO:0007669"/>
    <property type="project" value="TreeGrafter"/>
</dbReference>
<evidence type="ECO:0000259" key="3">
    <source>
        <dbReference type="Pfam" id="PF03358"/>
    </source>
</evidence>
<keyword evidence="4" id="KW-0560">Oxidoreductase</keyword>
<dbReference type="SUPFAM" id="SSF52218">
    <property type="entry name" value="Flavoproteins"/>
    <property type="match status" value="1"/>
</dbReference>
<dbReference type="Proteomes" id="UP000251647">
    <property type="component" value="Unassembled WGS sequence"/>
</dbReference>